<dbReference type="EMBL" id="CAXAMM010038335">
    <property type="protein sequence ID" value="CAK9078430.1"/>
    <property type="molecule type" value="Genomic_DNA"/>
</dbReference>
<dbReference type="Pfam" id="PF00806">
    <property type="entry name" value="PUF"/>
    <property type="match status" value="6"/>
</dbReference>
<gene>
    <name evidence="4" type="ORF">SCF082_LOCUS37508</name>
</gene>
<dbReference type="Gene3D" id="1.25.10.10">
    <property type="entry name" value="Leucine-rich Repeat Variant"/>
    <property type="match status" value="1"/>
</dbReference>
<accession>A0ABP0PQY4</accession>
<organism evidence="4 5">
    <name type="scientific">Durusdinium trenchii</name>
    <dbReference type="NCBI Taxonomy" id="1381693"/>
    <lineage>
        <taxon>Eukaryota</taxon>
        <taxon>Sar</taxon>
        <taxon>Alveolata</taxon>
        <taxon>Dinophyceae</taxon>
        <taxon>Suessiales</taxon>
        <taxon>Symbiodiniaceae</taxon>
        <taxon>Durusdinium</taxon>
    </lineage>
</organism>
<protein>
    <submittedName>
        <fullName evidence="4">Pumilio homolog 2 (Pumilio-2)</fullName>
    </submittedName>
</protein>
<evidence type="ECO:0000259" key="3">
    <source>
        <dbReference type="PROSITE" id="PS50303"/>
    </source>
</evidence>
<dbReference type="PROSITE" id="PS50303">
    <property type="entry name" value="PUM_HD"/>
    <property type="match status" value="1"/>
</dbReference>
<reference evidence="4 5" key="1">
    <citation type="submission" date="2024-02" db="EMBL/GenBank/DDBJ databases">
        <authorList>
            <person name="Chen Y."/>
            <person name="Shah S."/>
            <person name="Dougan E. K."/>
            <person name="Thang M."/>
            <person name="Chan C."/>
        </authorList>
    </citation>
    <scope>NUCLEOTIDE SEQUENCE [LARGE SCALE GENOMIC DNA]</scope>
</reference>
<comment type="caution">
    <text evidence="4">The sequence shown here is derived from an EMBL/GenBank/DDBJ whole genome shotgun (WGS) entry which is preliminary data.</text>
</comment>
<dbReference type="PANTHER" id="PTHR12537:SF12">
    <property type="entry name" value="MATERNAL PROTEIN PUMILIO"/>
    <property type="match status" value="1"/>
</dbReference>
<keyword evidence="5" id="KW-1185">Reference proteome</keyword>
<dbReference type="InterPro" id="IPR016024">
    <property type="entry name" value="ARM-type_fold"/>
</dbReference>
<feature type="repeat" description="Pumilio" evidence="2">
    <location>
        <begin position="266"/>
        <end position="301"/>
    </location>
</feature>
<dbReference type="SUPFAM" id="SSF48371">
    <property type="entry name" value="ARM repeat"/>
    <property type="match status" value="1"/>
</dbReference>
<evidence type="ECO:0000256" key="1">
    <source>
        <dbReference type="ARBA" id="ARBA00022737"/>
    </source>
</evidence>
<dbReference type="SMART" id="SM00025">
    <property type="entry name" value="Pumilio"/>
    <property type="match status" value="6"/>
</dbReference>
<evidence type="ECO:0000313" key="5">
    <source>
        <dbReference type="Proteomes" id="UP001642464"/>
    </source>
</evidence>
<dbReference type="PANTHER" id="PTHR12537">
    <property type="entry name" value="RNA BINDING PROTEIN PUMILIO-RELATED"/>
    <property type="match status" value="1"/>
</dbReference>
<dbReference type="PROSITE" id="PS50302">
    <property type="entry name" value="PUM"/>
    <property type="match status" value="4"/>
</dbReference>
<evidence type="ECO:0000256" key="2">
    <source>
        <dbReference type="PROSITE-ProRule" id="PRU00317"/>
    </source>
</evidence>
<evidence type="ECO:0000313" key="4">
    <source>
        <dbReference type="EMBL" id="CAK9078430.1"/>
    </source>
</evidence>
<keyword evidence="1" id="KW-0677">Repeat</keyword>
<dbReference type="InterPro" id="IPR001313">
    <property type="entry name" value="Pumilio_RNA-bd_rpt"/>
</dbReference>
<dbReference type="InterPro" id="IPR011989">
    <property type="entry name" value="ARM-like"/>
</dbReference>
<sequence>MAAQMPMMCPQQVFLLVPAEGDLRGNYVALWESPVPVPKAEAEVVPAQCATPRTELPTDESADEVPRHAAPRATQLTASTARRLRRKRAAERVRMVQSVQLRVPSMEDFRTRLKKDQVATVRSLKGYVWAWSQNPVGCRLIQEVFELGSRDAAELAQELQGHVLEAVMCPYANYVVQKVVSHLSSASSAFVARELSGSAARVAKHRFACRIFCRLLEFCPSSTTDRLVDELLVDLSNLCSHNFAHHVIESVLENGSERHKASVAEELIGDAWRYATHKNSSYIIEKALRHCSEAHRQALTRPLGQPRVIFDLALTQFGCYVARALLQEGIVDTEAAMKFIKLHQSHLEASSHGQRFLVDVGLQPEQSTATPAK</sequence>
<dbReference type="Proteomes" id="UP001642464">
    <property type="component" value="Unassembled WGS sequence"/>
</dbReference>
<proteinExistence type="predicted"/>
<dbReference type="InterPro" id="IPR033133">
    <property type="entry name" value="PUM-HD"/>
</dbReference>
<feature type="domain" description="PUM-HD" evidence="3">
    <location>
        <begin position="23"/>
        <end position="364"/>
    </location>
</feature>
<feature type="repeat" description="Pumilio" evidence="2">
    <location>
        <begin position="230"/>
        <end position="265"/>
    </location>
</feature>
<feature type="repeat" description="Pumilio" evidence="2">
    <location>
        <begin position="194"/>
        <end position="229"/>
    </location>
</feature>
<feature type="repeat" description="Pumilio" evidence="2">
    <location>
        <begin position="158"/>
        <end position="193"/>
    </location>
</feature>
<name>A0ABP0PQY4_9DINO</name>